<dbReference type="RefSeq" id="WP_105191896.1">
    <property type="nucleotide sequence ID" value="NZ_PTQZ01000079.1"/>
</dbReference>
<sequence length="729" mass="79114">MAVHAHRRRLSWLVLPLLSLALAGCFGSDDGGDSREGKPRVQPLTRYDMANDCYVMKAADAGHVTQAKDGSYAADAAAASGAEPLFMKPTALGRYLIMARDSRLMAAVSGKVGSASSPSDSSDWIVEASGQGRFTLKLASGKALAVAPESRALVLADQPSVFSFALAEGCTPYPEITVNAEGETFSGTRNGEVLGFADAHVHISATDFLGGSKYGTPFHRFGVTHALKDCKDIHGPSGRLDLIGNLYGNDPLGQHDNQGWPSFASWPAAHSLTHEGMYYKWVERAWKAGLRIMVNELVENEVLCTVNSLLKLKANNCNEMNSVYKQAEMMRSLQDYVDAQEGGPGKGWFRLVTTPAEARKVIAEGKLAVVLGVEISHLFDCKVSYGLLPDLPGIPLPDIPLVAGETPGCSEKSIDEELAMLHSVGVRQLFPVHEFDNALGGNGIFNGLVLNLGNRLDTGRFWQTYDCPEDDYYYSAGAIMTTVPELFNSDDPVTSLLRQLTGGTLPVYKSNKPQCNARGMTPLGRYAIGKMMDHGMIIDLDHLELKMKSEVIEMAKPRNYPLTSTHGGHGGISMAQARDIFNLGGLIYDYKGTGKGFVSGFLKARETHAASGTQHAFAFGFGADTNGMGAQAGPRTGDNVKPVQYPFTLFSGPDWGGEFSKLKPVRFDQQRSGERLYDTDRDGQAHYGLIADWVEEVRIEGGNEALSALYRSAEVYLQMWERALEASKR</sequence>
<feature type="signal peptide" evidence="1">
    <location>
        <begin position="1"/>
        <end position="23"/>
    </location>
</feature>
<gene>
    <name evidence="2" type="ORF">C5O18_04680</name>
</gene>
<evidence type="ECO:0000313" key="3">
    <source>
        <dbReference type="Proteomes" id="UP000243900"/>
    </source>
</evidence>
<proteinExistence type="predicted"/>
<keyword evidence="1" id="KW-0732">Signal</keyword>
<dbReference type="SUPFAM" id="SSF51556">
    <property type="entry name" value="Metallo-dependent hydrolases"/>
    <property type="match status" value="1"/>
</dbReference>
<dbReference type="InterPro" id="IPR032466">
    <property type="entry name" value="Metal_Hydrolase"/>
</dbReference>
<keyword evidence="3" id="KW-1185">Reference proteome</keyword>
<evidence type="ECO:0000256" key="1">
    <source>
        <dbReference type="SAM" id="SignalP"/>
    </source>
</evidence>
<evidence type="ECO:0000313" key="2">
    <source>
        <dbReference type="EMBL" id="PQA44799.1"/>
    </source>
</evidence>
<dbReference type="Gene3D" id="3.20.20.140">
    <property type="entry name" value="Metal-dependent hydrolases"/>
    <property type="match status" value="1"/>
</dbReference>
<dbReference type="OrthoDB" id="6071905at2"/>
<accession>A0A2P6AT06</accession>
<organism evidence="2 3">
    <name type="scientific">Amnimonas aquatica</name>
    <dbReference type="NCBI Taxonomy" id="2094561"/>
    <lineage>
        <taxon>Bacteria</taxon>
        <taxon>Pseudomonadati</taxon>
        <taxon>Pseudomonadota</taxon>
        <taxon>Gammaproteobacteria</taxon>
        <taxon>Moraxellales</taxon>
        <taxon>Moraxellaceae</taxon>
        <taxon>Amnimonas</taxon>
    </lineage>
</organism>
<dbReference type="Proteomes" id="UP000243900">
    <property type="component" value="Unassembled WGS sequence"/>
</dbReference>
<comment type="caution">
    <text evidence="2">The sequence shown here is derived from an EMBL/GenBank/DDBJ whole genome shotgun (WGS) entry which is preliminary data.</text>
</comment>
<name>A0A2P6AT06_9GAMM</name>
<feature type="chain" id="PRO_5015178192" evidence="1">
    <location>
        <begin position="24"/>
        <end position="729"/>
    </location>
</feature>
<reference evidence="3" key="1">
    <citation type="submission" date="2018-02" db="EMBL/GenBank/DDBJ databases">
        <title>Genome sequencing of Solimonas sp. HR-BB.</title>
        <authorList>
            <person name="Lee Y."/>
            <person name="Jeon C.O."/>
        </authorList>
    </citation>
    <scope>NUCLEOTIDE SEQUENCE [LARGE SCALE GENOMIC DNA]</scope>
    <source>
        <strain evidence="3">HR-E</strain>
    </source>
</reference>
<dbReference type="PROSITE" id="PS51257">
    <property type="entry name" value="PROKAR_LIPOPROTEIN"/>
    <property type="match status" value="1"/>
</dbReference>
<dbReference type="EMBL" id="PTQZ01000079">
    <property type="protein sequence ID" value="PQA44799.1"/>
    <property type="molecule type" value="Genomic_DNA"/>
</dbReference>
<protein>
    <submittedName>
        <fullName evidence="2">Peptidase M19</fullName>
    </submittedName>
</protein>
<dbReference type="AlphaFoldDB" id="A0A2P6AT06"/>